<feature type="transmembrane region" description="Helical" evidence="1">
    <location>
        <begin position="33"/>
        <end position="49"/>
    </location>
</feature>
<keyword evidence="1" id="KW-1133">Transmembrane helix</keyword>
<evidence type="ECO:0000313" key="3">
    <source>
        <dbReference type="Proteomes" id="UP000197361"/>
    </source>
</evidence>
<organism evidence="2 3">
    <name type="scientific">Sphingopyxis bauzanensis</name>
    <dbReference type="NCBI Taxonomy" id="651663"/>
    <lineage>
        <taxon>Bacteria</taxon>
        <taxon>Pseudomonadati</taxon>
        <taxon>Pseudomonadota</taxon>
        <taxon>Alphaproteobacteria</taxon>
        <taxon>Sphingomonadales</taxon>
        <taxon>Sphingomonadaceae</taxon>
        <taxon>Sphingopyxis</taxon>
    </lineage>
</organism>
<keyword evidence="1" id="KW-0812">Transmembrane</keyword>
<reference evidence="2 3" key="1">
    <citation type="journal article" date="2010" name="Int. J. Syst. Evol. Microbiol.">
        <title>Sphingopyxis bauzanensis sp. nov., a psychrophilic bacterium isolated from soil.</title>
        <authorList>
            <person name="Zhang D.C."/>
            <person name="Liu H.C."/>
            <person name="Xin Y.H."/>
            <person name="Zhou Y.G."/>
            <person name="Schinner F."/>
            <person name="Margesin R."/>
        </authorList>
    </citation>
    <scope>NUCLEOTIDE SEQUENCE [LARGE SCALE GENOMIC DNA]</scope>
    <source>
        <strain evidence="2 3">DSM 22271</strain>
    </source>
</reference>
<dbReference type="RefSeq" id="WP_088442060.1">
    <property type="nucleotide sequence ID" value="NZ_BMMC01000007.1"/>
</dbReference>
<evidence type="ECO:0000313" key="2">
    <source>
        <dbReference type="EMBL" id="OWQ95967.1"/>
    </source>
</evidence>
<keyword evidence="1" id="KW-0472">Membrane</keyword>
<gene>
    <name evidence="2" type="ORF">CDQ92_14560</name>
</gene>
<keyword evidence="3" id="KW-1185">Reference proteome</keyword>
<comment type="caution">
    <text evidence="2">The sequence shown here is derived from an EMBL/GenBank/DDBJ whole genome shotgun (WGS) entry which is preliminary data.</text>
</comment>
<proteinExistence type="predicted"/>
<name>A0A246JSI3_9SPHN</name>
<accession>A0A246JSI3</accession>
<protein>
    <submittedName>
        <fullName evidence="2">Uncharacterized protein</fullName>
    </submittedName>
</protein>
<sequence length="69" mass="7650">MSFLERTQLFLAGMFLSLGLVHFEIVNDLDQAAFWVTGAFSLCWAIEAIRKGRDRDKDLSAIVGDAKGS</sequence>
<dbReference type="AlphaFoldDB" id="A0A246JSI3"/>
<dbReference type="Proteomes" id="UP000197361">
    <property type="component" value="Unassembled WGS sequence"/>
</dbReference>
<dbReference type="EMBL" id="NISK01000003">
    <property type="protein sequence ID" value="OWQ95967.1"/>
    <property type="molecule type" value="Genomic_DNA"/>
</dbReference>
<evidence type="ECO:0000256" key="1">
    <source>
        <dbReference type="SAM" id="Phobius"/>
    </source>
</evidence>